<dbReference type="PRINTS" id="PR01550">
    <property type="entry name" value="TOP6AFAMILY"/>
</dbReference>
<evidence type="ECO:0000256" key="2">
    <source>
        <dbReference type="ARBA" id="ARBA00001946"/>
    </source>
</evidence>
<dbReference type="EC" id="5.6.2.2" evidence="4"/>
<feature type="active site" description="O-(5'-phospho-DNA)-tyrosine intermediate" evidence="10">
    <location>
        <position position="79"/>
    </location>
</feature>
<dbReference type="PROSITE" id="PS52041">
    <property type="entry name" value="TOPO_IIB"/>
    <property type="match status" value="1"/>
</dbReference>
<reference evidence="13" key="2">
    <citation type="submission" date="2014-06" db="EMBL/GenBank/DDBJ databases">
        <title>The complete genome of Blastobotrys (Arxula) adeninivorans LS3 - a yeast of biotechnological interest.</title>
        <authorList>
            <person name="Kunze G."/>
            <person name="Gaillardin C."/>
            <person name="Czernicka M."/>
            <person name="Durrens P."/>
            <person name="Martin T."/>
            <person name="Boer E."/>
            <person name="Gabaldon T."/>
            <person name="Cruz J."/>
            <person name="Talla E."/>
            <person name="Marck C."/>
            <person name="Goffeau A."/>
            <person name="Barbe V."/>
            <person name="Baret P."/>
            <person name="Baronian K."/>
            <person name="Beier S."/>
            <person name="Bleykasten C."/>
            <person name="Bode R."/>
            <person name="Casaregola S."/>
            <person name="Despons L."/>
            <person name="Fairhead C."/>
            <person name="Giersberg M."/>
            <person name="Gierski P."/>
            <person name="Hahnel U."/>
            <person name="Hartmann A."/>
            <person name="Jankowska D."/>
            <person name="Jubin C."/>
            <person name="Jung P."/>
            <person name="Lafontaine I."/>
            <person name="Leh-Louis V."/>
            <person name="Lemaire M."/>
            <person name="Marcet-Houben M."/>
            <person name="Mascher M."/>
            <person name="Morel G."/>
            <person name="Richard G.-F."/>
            <person name="Riechen J."/>
            <person name="Sacerdot C."/>
            <person name="Sarkar A."/>
            <person name="Savel G."/>
            <person name="Schacherer J."/>
            <person name="Sherman D."/>
            <person name="Straub M.-L."/>
            <person name="Stein N."/>
            <person name="Thierry A."/>
            <person name="Trautwein-Schult A."/>
            <person name="Westhof E."/>
            <person name="Worch S."/>
            <person name="Dujon B."/>
            <person name="Souciet J.-L."/>
            <person name="Wincker P."/>
            <person name="Scholz U."/>
            <person name="Neuveglise N."/>
        </authorList>
    </citation>
    <scope>NUCLEOTIDE SEQUENCE</scope>
    <source>
        <strain evidence="13">LS3</strain>
    </source>
</reference>
<dbReference type="PhylomeDB" id="A0A060T4E7"/>
<dbReference type="SUPFAM" id="SSF56726">
    <property type="entry name" value="DNA topoisomerase IV, alpha subunit"/>
    <property type="match status" value="1"/>
</dbReference>
<dbReference type="GO" id="GO:0003918">
    <property type="term" value="F:DNA topoisomerase type II (double strand cut, ATP-hydrolyzing) activity"/>
    <property type="evidence" value="ECO:0007669"/>
    <property type="project" value="UniProtKB-UniRule"/>
</dbReference>
<dbReference type="GO" id="GO:0005524">
    <property type="term" value="F:ATP binding"/>
    <property type="evidence" value="ECO:0007669"/>
    <property type="project" value="InterPro"/>
</dbReference>
<dbReference type="GO" id="GO:0042138">
    <property type="term" value="P:meiotic DNA double-strand break formation"/>
    <property type="evidence" value="ECO:0007669"/>
    <property type="project" value="TreeGrafter"/>
</dbReference>
<evidence type="ECO:0000256" key="10">
    <source>
        <dbReference type="PROSITE-ProRule" id="PRU01385"/>
    </source>
</evidence>
<evidence type="ECO:0000256" key="3">
    <source>
        <dbReference type="ARBA" id="ARBA00006559"/>
    </source>
</evidence>
<accession>A0A060T4E7</accession>
<evidence type="ECO:0000256" key="5">
    <source>
        <dbReference type="ARBA" id="ARBA00022723"/>
    </source>
</evidence>
<dbReference type="InterPro" id="IPR034136">
    <property type="entry name" value="TOPRIM_Topo6A/Spo11"/>
</dbReference>
<comment type="catalytic activity">
    <reaction evidence="1 10">
        <text>ATP-dependent breakage, passage and rejoining of double-stranded DNA.</text>
        <dbReference type="EC" id="5.6.2.2"/>
    </reaction>
</comment>
<evidence type="ECO:0000256" key="7">
    <source>
        <dbReference type="ARBA" id="ARBA00023029"/>
    </source>
</evidence>
<dbReference type="Gene3D" id="3.40.1360.10">
    <property type="match status" value="1"/>
</dbReference>
<dbReference type="Gene3D" id="1.10.10.10">
    <property type="entry name" value="Winged helix-like DNA-binding domain superfamily/Winged helix DNA-binding domain"/>
    <property type="match status" value="1"/>
</dbReference>
<proteinExistence type="inferred from homology"/>
<evidence type="ECO:0000256" key="6">
    <source>
        <dbReference type="ARBA" id="ARBA00022842"/>
    </source>
</evidence>
<keyword evidence="7 10" id="KW-0799">Topoisomerase</keyword>
<dbReference type="AlphaFoldDB" id="A0A060T4E7"/>
<feature type="domain" description="Spo11/DNA topoisomerase VI subunit A N-terminal" evidence="11">
    <location>
        <begin position="50"/>
        <end position="111"/>
    </location>
</feature>
<dbReference type="CDD" id="cd00223">
    <property type="entry name" value="TOPRIM_TopoIIB_SPO"/>
    <property type="match status" value="1"/>
</dbReference>
<dbReference type="GO" id="GO:0046872">
    <property type="term" value="F:metal ion binding"/>
    <property type="evidence" value="ECO:0007669"/>
    <property type="project" value="UniProtKB-KW"/>
</dbReference>
<keyword evidence="8 10" id="KW-0238">DNA-binding</keyword>
<dbReference type="PANTHER" id="PTHR10848">
    <property type="entry name" value="MEIOTIC RECOMBINATION PROTEIN SPO11"/>
    <property type="match status" value="1"/>
</dbReference>
<reference evidence="13" key="1">
    <citation type="submission" date="2014-02" db="EMBL/GenBank/DDBJ databases">
        <authorList>
            <person name="Genoscope - CEA"/>
        </authorList>
    </citation>
    <scope>NUCLEOTIDE SEQUENCE</scope>
    <source>
        <strain evidence="13">LS3</strain>
    </source>
</reference>
<keyword evidence="9 10" id="KW-0413">Isomerase</keyword>
<gene>
    <name evidence="13" type="ORF">GNLVRS02_ARAD1C03784g</name>
</gene>
<comment type="cofactor">
    <cofactor evidence="2">
        <name>Mg(2+)</name>
        <dbReference type="ChEBI" id="CHEBI:18420"/>
    </cofactor>
</comment>
<dbReference type="InterPro" id="IPR036388">
    <property type="entry name" value="WH-like_DNA-bd_sf"/>
</dbReference>
<dbReference type="Pfam" id="PF04406">
    <property type="entry name" value="TP6A_N"/>
    <property type="match status" value="1"/>
</dbReference>
<evidence type="ECO:0000259" key="12">
    <source>
        <dbReference type="Pfam" id="PF21180"/>
    </source>
</evidence>
<name>A0A060T4E7_BLAAD</name>
<dbReference type="EMBL" id="HG937693">
    <property type="protein sequence ID" value="CDP34061.1"/>
    <property type="molecule type" value="Genomic_DNA"/>
</dbReference>
<evidence type="ECO:0000256" key="8">
    <source>
        <dbReference type="ARBA" id="ARBA00023125"/>
    </source>
</evidence>
<evidence type="ECO:0000313" key="13">
    <source>
        <dbReference type="EMBL" id="CDP34061.1"/>
    </source>
</evidence>
<keyword evidence="5" id="KW-0479">Metal-binding</keyword>
<dbReference type="Pfam" id="PF21180">
    <property type="entry name" value="TOP6A-Spo11_Toprim"/>
    <property type="match status" value="1"/>
</dbReference>
<organism evidence="13">
    <name type="scientific">Blastobotrys adeninivorans</name>
    <name type="common">Yeast</name>
    <name type="synonym">Arxula adeninivorans</name>
    <dbReference type="NCBI Taxonomy" id="409370"/>
    <lineage>
        <taxon>Eukaryota</taxon>
        <taxon>Fungi</taxon>
        <taxon>Dikarya</taxon>
        <taxon>Ascomycota</taxon>
        <taxon>Saccharomycotina</taxon>
        <taxon>Dipodascomycetes</taxon>
        <taxon>Dipodascales</taxon>
        <taxon>Trichomonascaceae</taxon>
        <taxon>Blastobotrys</taxon>
    </lineage>
</organism>
<keyword evidence="6" id="KW-0460">Magnesium</keyword>
<dbReference type="InterPro" id="IPR013049">
    <property type="entry name" value="Spo11/TopoVI_A_N"/>
</dbReference>
<dbReference type="InterPro" id="IPR036078">
    <property type="entry name" value="Spo11/TopoVI_A_sf"/>
</dbReference>
<evidence type="ECO:0000256" key="9">
    <source>
        <dbReference type="ARBA" id="ARBA00023235"/>
    </source>
</evidence>
<evidence type="ECO:0000259" key="11">
    <source>
        <dbReference type="Pfam" id="PF04406"/>
    </source>
</evidence>
<dbReference type="PANTHER" id="PTHR10848:SF0">
    <property type="entry name" value="MEIOTIC RECOMBINATION PROTEIN SPO11"/>
    <property type="match status" value="1"/>
</dbReference>
<dbReference type="GO" id="GO:0007131">
    <property type="term" value="P:reciprocal meiotic recombination"/>
    <property type="evidence" value="ECO:0007669"/>
    <property type="project" value="TreeGrafter"/>
</dbReference>
<evidence type="ECO:0000256" key="4">
    <source>
        <dbReference type="ARBA" id="ARBA00012895"/>
    </source>
</evidence>
<protein>
    <recommendedName>
        <fullName evidence="4">DNA topoisomerase (ATP-hydrolyzing)</fullName>
        <ecNumber evidence="4">5.6.2.2</ecNumber>
    </recommendedName>
</protein>
<feature type="domain" description="Topoisomerase 6 subunit A/Spo11 TOPRIM" evidence="12">
    <location>
        <begin position="158"/>
        <end position="315"/>
    </location>
</feature>
<dbReference type="GO" id="GO:0000228">
    <property type="term" value="C:nuclear chromosome"/>
    <property type="evidence" value="ECO:0007669"/>
    <property type="project" value="TreeGrafter"/>
</dbReference>
<dbReference type="GO" id="GO:0003677">
    <property type="term" value="F:DNA binding"/>
    <property type="evidence" value="ECO:0007669"/>
    <property type="project" value="UniProtKB-UniRule"/>
</dbReference>
<evidence type="ECO:0000256" key="1">
    <source>
        <dbReference type="ARBA" id="ARBA00000185"/>
    </source>
</evidence>
<comment type="similarity">
    <text evidence="3 10">Belongs to the TOP6A family.</text>
</comment>
<sequence>MEKKRQANLLAIAKILQDIRTRILNGECPQLPLPSRPLKLQGGAPIRDIKRFTCIVKLLKIIEVNICGNVISTKRDIFYRDISLFGSQQYVDSLIQQVQLMLNCERLSLNIVASPKGLVCGDMTIYQEDEISIDIKGITLIPVAPEILFIRFNRPVDFVLVVEKEAVFRNMCIAFPNAIVITGKGVPDYITRKLICIISRCHPDIPIYTLVDADPYGLQIVFTYQTGGIKADQERKSLALSSIKFLGASIIDYRDESLPATVNDRRKAMSLLKMGVTKGLQREVQLQLFICRKAELNVLNNTDSVQLHNYVKRKLTTKY</sequence>
<dbReference type="GO" id="GO:0000706">
    <property type="term" value="P:meiotic DNA double-strand break processing"/>
    <property type="evidence" value="ECO:0007669"/>
    <property type="project" value="TreeGrafter"/>
</dbReference>
<dbReference type="InterPro" id="IPR002815">
    <property type="entry name" value="Spo11/TopoVI_A"/>
</dbReference>